<dbReference type="Pfam" id="PF03572">
    <property type="entry name" value="Peptidase_S41"/>
    <property type="match status" value="1"/>
</dbReference>
<dbReference type="Gene3D" id="3.90.226.10">
    <property type="entry name" value="2-enoyl-CoA Hydratase, Chain A, domain 1"/>
    <property type="match status" value="1"/>
</dbReference>
<dbReference type="InterPro" id="IPR036034">
    <property type="entry name" value="PDZ_sf"/>
</dbReference>
<gene>
    <name evidence="2" type="ORF">SAMEA4412692_02160</name>
</gene>
<organism evidence="2 3">
    <name type="scientific">Streptococcus merionis</name>
    <dbReference type="NCBI Taxonomy" id="400065"/>
    <lineage>
        <taxon>Bacteria</taxon>
        <taxon>Bacillati</taxon>
        <taxon>Bacillota</taxon>
        <taxon>Bacilli</taxon>
        <taxon>Lactobacillales</taxon>
        <taxon>Streptococcaceae</taxon>
        <taxon>Streptococcus</taxon>
    </lineage>
</organism>
<dbReference type="GO" id="GO:0008236">
    <property type="term" value="F:serine-type peptidase activity"/>
    <property type="evidence" value="ECO:0007669"/>
    <property type="project" value="InterPro"/>
</dbReference>
<proteinExistence type="predicted"/>
<dbReference type="SUPFAM" id="SSF52096">
    <property type="entry name" value="ClpP/crotonase"/>
    <property type="match status" value="1"/>
</dbReference>
<protein>
    <submittedName>
        <fullName evidence="2">S41 family peptidase</fullName>
    </submittedName>
</protein>
<evidence type="ECO:0000313" key="2">
    <source>
        <dbReference type="EMBL" id="SNU91114.1"/>
    </source>
</evidence>
<dbReference type="Proteomes" id="UP000215185">
    <property type="component" value="Chromosome 1"/>
</dbReference>
<feature type="domain" description="Tail specific protease" evidence="1">
    <location>
        <begin position="176"/>
        <end position="399"/>
    </location>
</feature>
<keyword evidence="3" id="KW-1185">Reference proteome</keyword>
<dbReference type="Gene3D" id="2.30.42.10">
    <property type="match status" value="1"/>
</dbReference>
<dbReference type="eggNOG" id="COG0793">
    <property type="taxonomic scope" value="Bacteria"/>
</dbReference>
<dbReference type="STRING" id="1123308.GCA_000380085_01604"/>
<dbReference type="RefSeq" id="WP_018374136.1">
    <property type="nucleotide sequence ID" value="NZ_LT906439.1"/>
</dbReference>
<name>A0A239T2E1_9STRE</name>
<dbReference type="AlphaFoldDB" id="A0A239T2E1"/>
<sequence>MTKQAIFDQVVSLLQNDSATKKDLTGADPALFREKITEEMSDEDFLYVMRCYLASFGVISHVSFHPKKPEKLGFRLRIYDNRLFVVQADEQTGLREGDEIVTISGQTVKDFYQTHQAYFVSQTPERHYADWARLMKRYPQLTVARESVILQIRLQDPSDAPDNGFSGYLVNDETYYMRLIDFSNEAAITELYKQAFPILSGVKNLIIDVRVNHGGTDSLYFPLFPYTLPEGKGFKDLEKVDDDGMEILYTPTNVQHRLDQFAGFLANPDISKESKQMIANFTKELKANADKGFLVYDDASDEDDGESMLSGYRGLAESPERIIILSDVYCGSSGDNFVEMMRRMPKVTVVGRPTLGILDYSNCCTVDFGDFELLYPTSRSLAIDHGKGMTDKGVLPDVLVPWTPDHLLEDMDMKVAMEVLKGEA</sequence>
<dbReference type="KEGG" id="smen:SAMEA4412692_2160"/>
<reference evidence="2 3" key="1">
    <citation type="submission" date="2017-06" db="EMBL/GenBank/DDBJ databases">
        <authorList>
            <consortium name="Pathogen Informatics"/>
        </authorList>
    </citation>
    <scope>NUCLEOTIDE SEQUENCE [LARGE SCALE GENOMIC DNA]</scope>
    <source>
        <strain evidence="2 3">NCTC13788</strain>
    </source>
</reference>
<dbReference type="EMBL" id="LT906439">
    <property type="protein sequence ID" value="SNU91114.1"/>
    <property type="molecule type" value="Genomic_DNA"/>
</dbReference>
<dbReference type="InterPro" id="IPR029045">
    <property type="entry name" value="ClpP/crotonase-like_dom_sf"/>
</dbReference>
<dbReference type="InterPro" id="IPR005151">
    <property type="entry name" value="Tail-specific_protease"/>
</dbReference>
<dbReference type="GO" id="GO:0006508">
    <property type="term" value="P:proteolysis"/>
    <property type="evidence" value="ECO:0007669"/>
    <property type="project" value="InterPro"/>
</dbReference>
<evidence type="ECO:0000259" key="1">
    <source>
        <dbReference type="Pfam" id="PF03572"/>
    </source>
</evidence>
<dbReference type="OrthoDB" id="2327485at2"/>
<accession>A0A239T2E1</accession>
<evidence type="ECO:0000313" key="3">
    <source>
        <dbReference type="Proteomes" id="UP000215185"/>
    </source>
</evidence>